<keyword evidence="1" id="KW-0812">Transmembrane</keyword>
<organism evidence="2 3">
    <name type="scientific">Gossypium arboreum</name>
    <name type="common">Tree cotton</name>
    <name type="synonym">Gossypium nanking</name>
    <dbReference type="NCBI Taxonomy" id="29729"/>
    <lineage>
        <taxon>Eukaryota</taxon>
        <taxon>Viridiplantae</taxon>
        <taxon>Streptophyta</taxon>
        <taxon>Embryophyta</taxon>
        <taxon>Tracheophyta</taxon>
        <taxon>Spermatophyta</taxon>
        <taxon>Magnoliopsida</taxon>
        <taxon>eudicotyledons</taxon>
        <taxon>Gunneridae</taxon>
        <taxon>Pentapetalae</taxon>
        <taxon>rosids</taxon>
        <taxon>malvids</taxon>
        <taxon>Malvales</taxon>
        <taxon>Malvaceae</taxon>
        <taxon>Malvoideae</taxon>
        <taxon>Gossypium</taxon>
    </lineage>
</organism>
<evidence type="ECO:0000313" key="2">
    <source>
        <dbReference type="EMBL" id="KAK5794679.1"/>
    </source>
</evidence>
<protein>
    <submittedName>
        <fullName evidence="2">Uncharacterized protein</fullName>
    </submittedName>
</protein>
<accession>A0ABR0NI46</accession>
<feature type="transmembrane region" description="Helical" evidence="1">
    <location>
        <begin position="6"/>
        <end position="24"/>
    </location>
</feature>
<dbReference type="Pfam" id="PF03004">
    <property type="entry name" value="Transposase_24"/>
    <property type="match status" value="1"/>
</dbReference>
<name>A0ABR0NI46_GOSAR</name>
<sequence>MGSLSLGRVGSIVSYIFLLIVPLFQVRRISLNGDQCGDGDSFDIGSQPKDLSLALLSPELALDRERVGTSSRQKQKFTHTARSRSFACVAQVAEASSGQKVGRLQLFDITHRKKDGTPMTFEAAEIMEKLKDKKAEYEATASTDSSVNFEDIDSRIINEVLGPKRYVGLDFKDLVLTRPNILDPPRTNTCLPGVKVKLKFRG</sequence>
<dbReference type="EMBL" id="JARKNE010000010">
    <property type="protein sequence ID" value="KAK5794679.1"/>
    <property type="molecule type" value="Genomic_DNA"/>
</dbReference>
<reference evidence="2 3" key="1">
    <citation type="submission" date="2023-03" db="EMBL/GenBank/DDBJ databases">
        <title>WGS of Gossypium arboreum.</title>
        <authorList>
            <person name="Yu D."/>
        </authorList>
    </citation>
    <scope>NUCLEOTIDE SEQUENCE [LARGE SCALE GENOMIC DNA]</scope>
    <source>
        <tissue evidence="2">Leaf</tissue>
    </source>
</reference>
<keyword evidence="1" id="KW-0472">Membrane</keyword>
<comment type="caution">
    <text evidence="2">The sequence shown here is derived from an EMBL/GenBank/DDBJ whole genome shotgun (WGS) entry which is preliminary data.</text>
</comment>
<gene>
    <name evidence="2" type="ORF">PVK06_035918</name>
</gene>
<evidence type="ECO:0000256" key="1">
    <source>
        <dbReference type="SAM" id="Phobius"/>
    </source>
</evidence>
<evidence type="ECO:0000313" key="3">
    <source>
        <dbReference type="Proteomes" id="UP001358586"/>
    </source>
</evidence>
<dbReference type="Proteomes" id="UP001358586">
    <property type="component" value="Chromosome 10"/>
</dbReference>
<proteinExistence type="predicted"/>
<dbReference type="InterPro" id="IPR004252">
    <property type="entry name" value="Probable_transposase_24"/>
</dbReference>
<keyword evidence="1" id="KW-1133">Transmembrane helix</keyword>
<keyword evidence="3" id="KW-1185">Reference proteome</keyword>